<keyword evidence="10" id="KW-1185">Reference proteome</keyword>
<dbReference type="Proteomes" id="UP001157418">
    <property type="component" value="Unassembled WGS sequence"/>
</dbReference>
<organism evidence="9 10">
    <name type="scientific">Lactuca virosa</name>
    <dbReference type="NCBI Taxonomy" id="75947"/>
    <lineage>
        <taxon>Eukaryota</taxon>
        <taxon>Viridiplantae</taxon>
        <taxon>Streptophyta</taxon>
        <taxon>Embryophyta</taxon>
        <taxon>Tracheophyta</taxon>
        <taxon>Spermatophyta</taxon>
        <taxon>Magnoliopsida</taxon>
        <taxon>eudicotyledons</taxon>
        <taxon>Gunneridae</taxon>
        <taxon>Pentapetalae</taxon>
        <taxon>asterids</taxon>
        <taxon>campanulids</taxon>
        <taxon>Asterales</taxon>
        <taxon>Asteraceae</taxon>
        <taxon>Cichorioideae</taxon>
        <taxon>Cichorieae</taxon>
        <taxon>Lactucinae</taxon>
        <taxon>Lactuca</taxon>
    </lineage>
</organism>
<dbReference type="PANTHER" id="PTHR47067">
    <property type="entry name" value="TPX2 (TARGETING PROTEIN FOR XKLP2) PROTEIN FAMILY-RELATED"/>
    <property type="match status" value="1"/>
</dbReference>
<dbReference type="PANTHER" id="PTHR47067:SF7">
    <property type="entry name" value="TPX2 (TARGETING PROTEIN FOR XKLP2) PROTEIN FAMILY"/>
    <property type="match status" value="1"/>
</dbReference>
<evidence type="ECO:0000256" key="4">
    <source>
        <dbReference type="ARBA" id="ARBA00022701"/>
    </source>
</evidence>
<evidence type="ECO:0000313" key="9">
    <source>
        <dbReference type="EMBL" id="CAH1420599.1"/>
    </source>
</evidence>
<accession>A0AAU9M3H4</accession>
<dbReference type="AlphaFoldDB" id="A0AAU9M3H4"/>
<evidence type="ECO:0000256" key="3">
    <source>
        <dbReference type="ARBA" id="ARBA00022490"/>
    </source>
</evidence>
<dbReference type="InterPro" id="IPR044216">
    <property type="entry name" value="WDL7"/>
</dbReference>
<protein>
    <recommendedName>
        <fullName evidence="8">TPX2 C-terminal domain-containing protein</fullName>
    </recommendedName>
</protein>
<feature type="coiled-coil region" evidence="6">
    <location>
        <begin position="385"/>
        <end position="412"/>
    </location>
</feature>
<feature type="region of interest" description="Disordered" evidence="7">
    <location>
        <begin position="294"/>
        <end position="350"/>
    </location>
</feature>
<keyword evidence="6" id="KW-0175">Coiled coil</keyword>
<dbReference type="Pfam" id="PF06886">
    <property type="entry name" value="TPX2"/>
    <property type="match status" value="1"/>
</dbReference>
<gene>
    <name evidence="9" type="ORF">LVIROSA_LOCUS8049</name>
</gene>
<evidence type="ECO:0000313" key="10">
    <source>
        <dbReference type="Proteomes" id="UP001157418"/>
    </source>
</evidence>
<evidence type="ECO:0000256" key="2">
    <source>
        <dbReference type="ARBA" id="ARBA00005885"/>
    </source>
</evidence>
<feature type="compositionally biased region" description="Polar residues" evidence="7">
    <location>
        <begin position="339"/>
        <end position="350"/>
    </location>
</feature>
<evidence type="ECO:0000256" key="5">
    <source>
        <dbReference type="ARBA" id="ARBA00023212"/>
    </source>
</evidence>
<evidence type="ECO:0000259" key="8">
    <source>
        <dbReference type="Pfam" id="PF06886"/>
    </source>
</evidence>
<comment type="similarity">
    <text evidence="2">Belongs to the TPX2 family.</text>
</comment>
<proteinExistence type="inferred from homology"/>
<keyword evidence="3" id="KW-0963">Cytoplasm</keyword>
<dbReference type="EMBL" id="CAKMRJ010001112">
    <property type="protein sequence ID" value="CAH1420599.1"/>
    <property type="molecule type" value="Genomic_DNA"/>
</dbReference>
<comment type="caution">
    <text evidence="9">The sequence shown here is derived from an EMBL/GenBank/DDBJ whole genome shotgun (WGS) entry which is preliminary data.</text>
</comment>
<name>A0AAU9M3H4_9ASTR</name>
<keyword evidence="4" id="KW-0493">Microtubule</keyword>
<evidence type="ECO:0000256" key="6">
    <source>
        <dbReference type="SAM" id="Coils"/>
    </source>
</evidence>
<sequence length="521" mass="58715">MGESTCLMHSLPEPNNHGNHVHVLGDSVSFGRFTSESLAWEKWSTFSHKRYVEEAKSYAQPGSVAQKKAFFEAHYKKVAAQKAAAAAAALLEQEKNAIATTTTTSPKSYDDSQTSLLNIHIPQPPLLNTQKIVNEEQPLNLVESGTEKIVVDVGLKKKDLVKKIENLEDHVSVSEDSRTSQMDRPLLKSKSHTEQEVLQPRMRRKPATPTFRSTLVNKKQAKIPPSPSKYVAFMNPRKENNIITPKSKNSISTTMDSVDKKRIAPRSLYTLMNSGSVKESQSCKLNSQNVQKIETKKPVPSAHSTPKRYPTPTRTPSKVKSGVNKQPLATPSVKRRVETQTPSAVGSKTPSQKWHIFSAVSKSLSAYRNKLQSPTVSSPFTLRTEERAARRKQKLEEKFNEKEAQKVQLQTSLKEKAETEFRRLRQTFCFKARPLPSFYNERETPKSMIKRTPQALGNLNLRSVNVVTPTRKPPTTTIPCSIKKSSRRLWKNNNDQNPINHPLSELARRISHENMSPNILQ</sequence>
<reference evidence="9 10" key="1">
    <citation type="submission" date="2022-01" db="EMBL/GenBank/DDBJ databases">
        <authorList>
            <person name="Xiong W."/>
            <person name="Schranz E."/>
        </authorList>
    </citation>
    <scope>NUCLEOTIDE SEQUENCE [LARGE SCALE GENOMIC DNA]</scope>
</reference>
<feature type="compositionally biased region" description="Low complexity" evidence="7">
    <location>
        <begin position="307"/>
        <end position="318"/>
    </location>
</feature>
<evidence type="ECO:0000256" key="1">
    <source>
        <dbReference type="ARBA" id="ARBA00004245"/>
    </source>
</evidence>
<comment type="subcellular location">
    <subcellularLocation>
        <location evidence="1">Cytoplasm</location>
        <location evidence="1">Cytoskeleton</location>
    </subcellularLocation>
</comment>
<keyword evidence="5" id="KW-0206">Cytoskeleton</keyword>
<dbReference type="InterPro" id="IPR027329">
    <property type="entry name" value="TPX2_C"/>
</dbReference>
<dbReference type="GO" id="GO:0005874">
    <property type="term" value="C:microtubule"/>
    <property type="evidence" value="ECO:0007669"/>
    <property type="project" value="UniProtKB-KW"/>
</dbReference>
<feature type="domain" description="TPX2 C-terminal" evidence="8">
    <location>
        <begin position="380"/>
        <end position="449"/>
    </location>
</feature>
<evidence type="ECO:0000256" key="7">
    <source>
        <dbReference type="SAM" id="MobiDB-lite"/>
    </source>
</evidence>